<dbReference type="PROSITE" id="PS00012">
    <property type="entry name" value="PHOSPHOPANTETHEINE"/>
    <property type="match status" value="1"/>
</dbReference>
<evidence type="ECO:0000256" key="2">
    <source>
        <dbReference type="ARBA" id="ARBA00022553"/>
    </source>
</evidence>
<dbReference type="PROSITE" id="PS50075">
    <property type="entry name" value="CARRIER"/>
    <property type="match status" value="1"/>
</dbReference>
<dbReference type="InterPro" id="IPR045851">
    <property type="entry name" value="AMP-bd_C_sf"/>
</dbReference>
<dbReference type="Pfam" id="PF00550">
    <property type="entry name" value="PP-binding"/>
    <property type="match status" value="1"/>
</dbReference>
<evidence type="ECO:0000256" key="3">
    <source>
        <dbReference type="ARBA" id="ARBA00022598"/>
    </source>
</evidence>
<keyword evidence="7" id="KW-1185">Reference proteome</keyword>
<dbReference type="InterPro" id="IPR006162">
    <property type="entry name" value="Ppantetheine_attach_site"/>
</dbReference>
<evidence type="ECO:0000313" key="7">
    <source>
        <dbReference type="Proteomes" id="UP001610446"/>
    </source>
</evidence>
<keyword evidence="1" id="KW-0596">Phosphopantetheine</keyword>
<dbReference type="InterPro" id="IPR036736">
    <property type="entry name" value="ACP-like_sf"/>
</dbReference>
<gene>
    <name evidence="6" type="ORF">BJY01DRAFT_209510</name>
</gene>
<keyword evidence="2" id="KW-0597">Phosphoprotein</keyword>
<evidence type="ECO:0000256" key="4">
    <source>
        <dbReference type="ARBA" id="ARBA00029454"/>
    </source>
</evidence>
<protein>
    <recommendedName>
        <fullName evidence="5">Carrier domain-containing protein</fullName>
    </recommendedName>
</protein>
<accession>A0ABR4KFF9</accession>
<dbReference type="SUPFAM" id="SSF56801">
    <property type="entry name" value="Acetyl-CoA synthetase-like"/>
    <property type="match status" value="1"/>
</dbReference>
<dbReference type="PANTHER" id="PTHR45527">
    <property type="entry name" value="NONRIBOSOMAL PEPTIDE SYNTHETASE"/>
    <property type="match status" value="1"/>
</dbReference>
<dbReference type="PANTHER" id="PTHR45527:SF16">
    <property type="entry name" value="NONRIBOSOMAL PEPTIDE SYNTHASE ATNA-RELATED"/>
    <property type="match status" value="1"/>
</dbReference>
<comment type="caution">
    <text evidence="6">The sequence shown here is derived from an EMBL/GenBank/DDBJ whole genome shotgun (WGS) entry which is preliminary data.</text>
</comment>
<evidence type="ECO:0000313" key="6">
    <source>
        <dbReference type="EMBL" id="KAL2851016.1"/>
    </source>
</evidence>
<dbReference type="Gene3D" id="3.30.300.30">
    <property type="match status" value="1"/>
</dbReference>
<dbReference type="SUPFAM" id="SSF47336">
    <property type="entry name" value="ACP-like"/>
    <property type="match status" value="1"/>
</dbReference>
<evidence type="ECO:0000256" key="1">
    <source>
        <dbReference type="ARBA" id="ARBA00022450"/>
    </source>
</evidence>
<proteinExistence type="inferred from homology"/>
<comment type="similarity">
    <text evidence="4">Belongs to the NRP synthetase family.</text>
</comment>
<evidence type="ECO:0000259" key="5">
    <source>
        <dbReference type="PROSITE" id="PS50075"/>
    </source>
</evidence>
<keyword evidence="3" id="KW-0436">Ligase</keyword>
<dbReference type="EMBL" id="JBFXLU010000033">
    <property type="protein sequence ID" value="KAL2851016.1"/>
    <property type="molecule type" value="Genomic_DNA"/>
</dbReference>
<dbReference type="Proteomes" id="UP001610446">
    <property type="component" value="Unassembled WGS sequence"/>
</dbReference>
<dbReference type="InterPro" id="IPR009081">
    <property type="entry name" value="PP-bd_ACP"/>
</dbReference>
<sequence length="123" mass="13388">MVPSHYIPLQQLPLNTSGKVDRKSLRSLVSCMSSEQLRAHSLKTGNEAKRAPATAMEKALQQLWSEVLSLPAENIGAQDRFFHLGGNSVAAMQLVASARQRSIGLTVSDIFHLPQLVHMAEAA</sequence>
<reference evidence="6 7" key="1">
    <citation type="submission" date="2024-07" db="EMBL/GenBank/DDBJ databases">
        <title>Section-level genome sequencing and comparative genomics of Aspergillus sections Usti and Cavernicolus.</title>
        <authorList>
            <consortium name="Lawrence Berkeley National Laboratory"/>
            <person name="Nybo J.L."/>
            <person name="Vesth T.C."/>
            <person name="Theobald S."/>
            <person name="Frisvad J.C."/>
            <person name="Larsen T.O."/>
            <person name="Kjaerboelling I."/>
            <person name="Rothschild-Mancinelli K."/>
            <person name="Lyhne E.K."/>
            <person name="Kogle M.E."/>
            <person name="Barry K."/>
            <person name="Clum A."/>
            <person name="Na H."/>
            <person name="Ledsgaard L."/>
            <person name="Lin J."/>
            <person name="Lipzen A."/>
            <person name="Kuo A."/>
            <person name="Riley R."/>
            <person name="Mondo S."/>
            <person name="Labutti K."/>
            <person name="Haridas S."/>
            <person name="Pangalinan J."/>
            <person name="Salamov A.A."/>
            <person name="Simmons B.A."/>
            <person name="Magnuson J.K."/>
            <person name="Chen J."/>
            <person name="Drula E."/>
            <person name="Henrissat B."/>
            <person name="Wiebenga A."/>
            <person name="Lubbers R.J."/>
            <person name="Gomes A.C."/>
            <person name="Makela M.R."/>
            <person name="Stajich J."/>
            <person name="Grigoriev I.V."/>
            <person name="Mortensen U.H."/>
            <person name="De Vries R.P."/>
            <person name="Baker S.E."/>
            <person name="Andersen M.R."/>
        </authorList>
    </citation>
    <scope>NUCLEOTIDE SEQUENCE [LARGE SCALE GENOMIC DNA]</scope>
    <source>
        <strain evidence="6 7">CBS 123904</strain>
    </source>
</reference>
<organism evidence="6 7">
    <name type="scientific">Aspergillus pseudoustus</name>
    <dbReference type="NCBI Taxonomy" id="1810923"/>
    <lineage>
        <taxon>Eukaryota</taxon>
        <taxon>Fungi</taxon>
        <taxon>Dikarya</taxon>
        <taxon>Ascomycota</taxon>
        <taxon>Pezizomycotina</taxon>
        <taxon>Eurotiomycetes</taxon>
        <taxon>Eurotiomycetidae</taxon>
        <taxon>Eurotiales</taxon>
        <taxon>Aspergillaceae</taxon>
        <taxon>Aspergillus</taxon>
        <taxon>Aspergillus subgen. Nidulantes</taxon>
    </lineage>
</organism>
<feature type="non-terminal residue" evidence="6">
    <location>
        <position position="123"/>
    </location>
</feature>
<feature type="domain" description="Carrier" evidence="5">
    <location>
        <begin position="51"/>
        <end position="123"/>
    </location>
</feature>
<name>A0ABR4KFF9_9EURO</name>
<dbReference type="Gene3D" id="1.10.1200.10">
    <property type="entry name" value="ACP-like"/>
    <property type="match status" value="1"/>
</dbReference>